<gene>
    <name evidence="2" type="ORF">CLV94_3321</name>
</gene>
<dbReference type="EMBL" id="RBLC01000007">
    <property type="protein sequence ID" value="RKS17879.1"/>
    <property type="molecule type" value="Genomic_DNA"/>
</dbReference>
<evidence type="ECO:0000256" key="1">
    <source>
        <dbReference type="SAM" id="MobiDB-lite"/>
    </source>
</evidence>
<organism evidence="2 3">
    <name type="scientific">Flavobacterium endophyticum</name>
    <dbReference type="NCBI Taxonomy" id="1540163"/>
    <lineage>
        <taxon>Bacteria</taxon>
        <taxon>Pseudomonadati</taxon>
        <taxon>Bacteroidota</taxon>
        <taxon>Flavobacteriia</taxon>
        <taxon>Flavobacteriales</taxon>
        <taxon>Flavobacteriaceae</taxon>
        <taxon>Flavobacterium</taxon>
    </lineage>
</organism>
<protein>
    <submittedName>
        <fullName evidence="2">Uncharacterized protein</fullName>
    </submittedName>
</protein>
<evidence type="ECO:0000313" key="2">
    <source>
        <dbReference type="EMBL" id="RKS17879.1"/>
    </source>
</evidence>
<dbReference type="Proteomes" id="UP000277579">
    <property type="component" value="Unassembled WGS sequence"/>
</dbReference>
<keyword evidence="3" id="KW-1185">Reference proteome</keyword>
<feature type="region of interest" description="Disordered" evidence="1">
    <location>
        <begin position="1"/>
        <end position="31"/>
    </location>
</feature>
<reference evidence="2 3" key="1">
    <citation type="submission" date="2018-10" db="EMBL/GenBank/DDBJ databases">
        <title>Genomic Encyclopedia of Archaeal and Bacterial Type Strains, Phase II (KMG-II): from individual species to whole genera.</title>
        <authorList>
            <person name="Goeker M."/>
        </authorList>
    </citation>
    <scope>NUCLEOTIDE SEQUENCE [LARGE SCALE GENOMIC DNA]</scope>
    <source>
        <strain evidence="2 3">DSM 29537</strain>
    </source>
</reference>
<dbReference type="AlphaFoldDB" id="A0A495M0B4"/>
<evidence type="ECO:0000313" key="3">
    <source>
        <dbReference type="Proteomes" id="UP000277579"/>
    </source>
</evidence>
<feature type="compositionally biased region" description="Basic and acidic residues" evidence="1">
    <location>
        <begin position="18"/>
        <end position="31"/>
    </location>
</feature>
<name>A0A495M0B4_9FLAO</name>
<sequence length="50" mass="6065">MGRRNETNRLNHKKKVDQKKTREQEAERLRKNKLKEIVKKFNASNEAKNE</sequence>
<comment type="caution">
    <text evidence="2">The sequence shown here is derived from an EMBL/GenBank/DDBJ whole genome shotgun (WGS) entry which is preliminary data.</text>
</comment>
<proteinExistence type="predicted"/>
<dbReference type="RefSeq" id="WP_170148820.1">
    <property type="nucleotide sequence ID" value="NZ_RBLC01000007.1"/>
</dbReference>
<accession>A0A495M0B4</accession>